<dbReference type="CDD" id="cd12148">
    <property type="entry name" value="fungal_TF_MHR"/>
    <property type="match status" value="1"/>
</dbReference>
<dbReference type="AlphaFoldDB" id="A0AAD7JIJ6"/>
<dbReference type="GO" id="GO:0003677">
    <property type="term" value="F:DNA binding"/>
    <property type="evidence" value="ECO:0007669"/>
    <property type="project" value="UniProtKB-KW"/>
</dbReference>
<keyword evidence="6" id="KW-0539">Nucleus</keyword>
<dbReference type="InterPro" id="IPR051615">
    <property type="entry name" value="Transcr_Regulatory_Elem"/>
</dbReference>
<feature type="domain" description="Xylanolytic transcriptional activator regulatory" evidence="8">
    <location>
        <begin position="280"/>
        <end position="358"/>
    </location>
</feature>
<keyword evidence="5" id="KW-0804">Transcription</keyword>
<evidence type="ECO:0000259" key="8">
    <source>
        <dbReference type="SMART" id="SM00906"/>
    </source>
</evidence>
<accession>A0AAD7JIJ6</accession>
<dbReference type="InterPro" id="IPR007219">
    <property type="entry name" value="XnlR_reg_dom"/>
</dbReference>
<name>A0AAD7JIJ6_9AGAR</name>
<feature type="compositionally biased region" description="Pro residues" evidence="7">
    <location>
        <begin position="605"/>
        <end position="620"/>
    </location>
</feature>
<keyword evidence="2" id="KW-0862">Zinc</keyword>
<evidence type="ECO:0000256" key="7">
    <source>
        <dbReference type="SAM" id="MobiDB-lite"/>
    </source>
</evidence>
<dbReference type="EMBL" id="JARJLG010000037">
    <property type="protein sequence ID" value="KAJ7764606.1"/>
    <property type="molecule type" value="Genomic_DNA"/>
</dbReference>
<evidence type="ECO:0000313" key="9">
    <source>
        <dbReference type="EMBL" id="KAJ7764606.1"/>
    </source>
</evidence>
<dbReference type="Pfam" id="PF04082">
    <property type="entry name" value="Fungal_trans"/>
    <property type="match status" value="1"/>
</dbReference>
<dbReference type="PANTHER" id="PTHR31313:SF81">
    <property type="entry name" value="TY1 ENHANCER ACTIVATOR"/>
    <property type="match status" value="1"/>
</dbReference>
<keyword evidence="10" id="KW-1185">Reference proteome</keyword>
<evidence type="ECO:0000256" key="1">
    <source>
        <dbReference type="ARBA" id="ARBA00022723"/>
    </source>
</evidence>
<evidence type="ECO:0000256" key="2">
    <source>
        <dbReference type="ARBA" id="ARBA00022833"/>
    </source>
</evidence>
<keyword evidence="4" id="KW-0238">DNA-binding</keyword>
<comment type="caution">
    <text evidence="9">The sequence shown here is derived from an EMBL/GenBank/DDBJ whole genome shotgun (WGS) entry which is preliminary data.</text>
</comment>
<reference evidence="9" key="1">
    <citation type="submission" date="2023-03" db="EMBL/GenBank/DDBJ databases">
        <title>Massive genome expansion in bonnet fungi (Mycena s.s.) driven by repeated elements and novel gene families across ecological guilds.</title>
        <authorList>
            <consortium name="Lawrence Berkeley National Laboratory"/>
            <person name="Harder C.B."/>
            <person name="Miyauchi S."/>
            <person name="Viragh M."/>
            <person name="Kuo A."/>
            <person name="Thoen E."/>
            <person name="Andreopoulos B."/>
            <person name="Lu D."/>
            <person name="Skrede I."/>
            <person name="Drula E."/>
            <person name="Henrissat B."/>
            <person name="Morin E."/>
            <person name="Kohler A."/>
            <person name="Barry K."/>
            <person name="LaButti K."/>
            <person name="Morin E."/>
            <person name="Salamov A."/>
            <person name="Lipzen A."/>
            <person name="Mereny Z."/>
            <person name="Hegedus B."/>
            <person name="Baldrian P."/>
            <person name="Stursova M."/>
            <person name="Weitz H."/>
            <person name="Taylor A."/>
            <person name="Grigoriev I.V."/>
            <person name="Nagy L.G."/>
            <person name="Martin F."/>
            <person name="Kauserud H."/>
        </authorList>
    </citation>
    <scope>NUCLEOTIDE SEQUENCE</scope>
    <source>
        <strain evidence="9">CBHHK188m</strain>
    </source>
</reference>
<gene>
    <name evidence="9" type="ORF">DFH07DRAFT_956061</name>
</gene>
<feature type="region of interest" description="Disordered" evidence="7">
    <location>
        <begin position="600"/>
        <end position="622"/>
    </location>
</feature>
<evidence type="ECO:0000256" key="3">
    <source>
        <dbReference type="ARBA" id="ARBA00023015"/>
    </source>
</evidence>
<evidence type="ECO:0000313" key="10">
    <source>
        <dbReference type="Proteomes" id="UP001215280"/>
    </source>
</evidence>
<evidence type="ECO:0000256" key="5">
    <source>
        <dbReference type="ARBA" id="ARBA00023163"/>
    </source>
</evidence>
<evidence type="ECO:0000256" key="4">
    <source>
        <dbReference type="ARBA" id="ARBA00023125"/>
    </source>
</evidence>
<organism evidence="9 10">
    <name type="scientific">Mycena maculata</name>
    <dbReference type="NCBI Taxonomy" id="230809"/>
    <lineage>
        <taxon>Eukaryota</taxon>
        <taxon>Fungi</taxon>
        <taxon>Dikarya</taxon>
        <taxon>Basidiomycota</taxon>
        <taxon>Agaricomycotina</taxon>
        <taxon>Agaricomycetes</taxon>
        <taxon>Agaricomycetidae</taxon>
        <taxon>Agaricales</taxon>
        <taxon>Marasmiineae</taxon>
        <taxon>Mycenaceae</taxon>
        <taxon>Mycena</taxon>
    </lineage>
</organism>
<dbReference type="GO" id="GO:0006351">
    <property type="term" value="P:DNA-templated transcription"/>
    <property type="evidence" value="ECO:0007669"/>
    <property type="project" value="InterPro"/>
</dbReference>
<protein>
    <submittedName>
        <fullName evidence="9">Fungal-specific transcription factor domain-containing protein</fullName>
    </submittedName>
</protein>
<dbReference type="GO" id="GO:0008270">
    <property type="term" value="F:zinc ion binding"/>
    <property type="evidence" value="ECO:0007669"/>
    <property type="project" value="InterPro"/>
</dbReference>
<sequence length="716" mass="80378">MLTAMVVMPSQCAWGRDAAPRKPRTEAHFEALRKRADSLQAYVDMLEKIIAKCSEEASGYNGMKVGNDSENDALESDEEITQELTARVQRLKLDDNLGALLLHGITSPFQFGNRLPHEVSRLTYVTEKSPASYLLLLEGVEVSGASPDIDWSRYLPPEVKMDRKEHDKILDLSFKFFTMWALRLVPALFLKDMHRALSVPRSQPPLRTQHYSPMLHNAVLSVSALFSDDPHIQDVKTRGYFTDAAKRYLEAECQKPSITLVQALAFIGTYYGNTGDRIQGDLYTGMASRLGISLGLGVDSKAWVKSGLMTQDEMIDRNWAYWSIFCLDVCWALFFSRDFAGPPLDRRSVSLPFVDSESDQIPWHYPPSNIPPQPNFLSLSFYETTSLFVIAYKIIDIVTGLNTSGGIRPELIKVDAHVTKLDLELNTWKSCLPPELNITLANRAKSTPQRLMLHLTYWWCFIVLHRPFFNRRARVVQTSDREIDHVKLCKRAAENIMELVETWSSLYTLRYIPITITQVLFGAGTIFLLLALQATSSLRIAHGSLKTALAQVEQCIHYLHETGRTWASSTRSGNILHAVLHDKLRPIILRRLAHKGLEPTAVVMPTPPPDASASPSPRPRPFSDIGDLNEPSMFTALAPERNLPSQLALEWSQMPVDYSAPPSDGGYFGDTLNQLAGQNMFPALDASGVFPTFDPFGAPELWEQTLFSTDSSTLLF</sequence>
<keyword evidence="1" id="KW-0479">Metal-binding</keyword>
<dbReference type="PANTHER" id="PTHR31313">
    <property type="entry name" value="TY1 ENHANCER ACTIVATOR"/>
    <property type="match status" value="1"/>
</dbReference>
<dbReference type="SMART" id="SM00906">
    <property type="entry name" value="Fungal_trans"/>
    <property type="match status" value="1"/>
</dbReference>
<dbReference type="Proteomes" id="UP001215280">
    <property type="component" value="Unassembled WGS sequence"/>
</dbReference>
<evidence type="ECO:0000256" key="6">
    <source>
        <dbReference type="ARBA" id="ARBA00023242"/>
    </source>
</evidence>
<keyword evidence="3" id="KW-0805">Transcription regulation</keyword>
<proteinExistence type="predicted"/>